<feature type="binding site" evidence="8">
    <location>
        <position position="72"/>
    </location>
    <ligand>
        <name>GTP</name>
        <dbReference type="ChEBI" id="CHEBI:37565"/>
    </ligand>
</feature>
<feature type="binding site" evidence="8">
    <location>
        <position position="102"/>
    </location>
    <ligand>
        <name>GTP</name>
        <dbReference type="ChEBI" id="CHEBI:37565"/>
    </ligand>
</feature>
<dbReference type="AlphaFoldDB" id="A0A1S8YCW5"/>
<dbReference type="GO" id="GO:0061603">
    <property type="term" value="F:molybdenum cofactor guanylyltransferase activity"/>
    <property type="evidence" value="ECO:0007669"/>
    <property type="project" value="UniProtKB-EC"/>
</dbReference>
<dbReference type="CDD" id="cd02503">
    <property type="entry name" value="MobA"/>
    <property type="match status" value="1"/>
</dbReference>
<dbReference type="InterPro" id="IPR013482">
    <property type="entry name" value="Molybde_CF_guanTrfase"/>
</dbReference>
<name>A0A1S8YCW5_9GAMM</name>
<reference evidence="10 11" key="1">
    <citation type="submission" date="2016-12" db="EMBL/GenBank/DDBJ databases">
        <title>Izhakiella australiana sp. nov. of genus Izhakiella isolated from Australian desert.</title>
        <authorList>
            <person name="Ji M."/>
        </authorList>
    </citation>
    <scope>NUCLEOTIDE SEQUENCE [LARGE SCALE GENOMIC DNA]</scope>
    <source>
        <strain evidence="10 11">D4N98</strain>
    </source>
</reference>
<evidence type="ECO:0000259" key="9">
    <source>
        <dbReference type="Pfam" id="PF12804"/>
    </source>
</evidence>
<proteinExistence type="inferred from homology"/>
<keyword evidence="10" id="KW-0548">Nucleotidyltransferase</keyword>
<dbReference type="InterPro" id="IPR029044">
    <property type="entry name" value="Nucleotide-diphossugar_trans"/>
</dbReference>
<dbReference type="GO" id="GO:0005525">
    <property type="term" value="F:GTP binding"/>
    <property type="evidence" value="ECO:0007669"/>
    <property type="project" value="UniProtKB-UniRule"/>
</dbReference>
<evidence type="ECO:0000256" key="3">
    <source>
        <dbReference type="ARBA" id="ARBA00022723"/>
    </source>
</evidence>
<dbReference type="GO" id="GO:0005737">
    <property type="term" value="C:cytoplasm"/>
    <property type="evidence" value="ECO:0007669"/>
    <property type="project" value="UniProtKB-SubCell"/>
</dbReference>
<comment type="similarity">
    <text evidence="8">Belongs to the MobA family.</text>
</comment>
<dbReference type="EC" id="2.7.7.77" evidence="8"/>
<comment type="cofactor">
    <cofactor evidence="8">
        <name>Mg(2+)</name>
        <dbReference type="ChEBI" id="CHEBI:18420"/>
    </cofactor>
</comment>
<accession>A0A1S8YCW5</accession>
<dbReference type="PANTHER" id="PTHR19136:SF81">
    <property type="entry name" value="MOLYBDENUM COFACTOR GUANYLYLTRANSFERASE"/>
    <property type="match status" value="1"/>
</dbReference>
<keyword evidence="7 8" id="KW-0501">Molybdenum cofactor biosynthesis</keyword>
<dbReference type="Pfam" id="PF12804">
    <property type="entry name" value="NTP_transf_3"/>
    <property type="match status" value="1"/>
</dbReference>
<evidence type="ECO:0000256" key="4">
    <source>
        <dbReference type="ARBA" id="ARBA00022741"/>
    </source>
</evidence>
<evidence type="ECO:0000313" key="11">
    <source>
        <dbReference type="Proteomes" id="UP000190667"/>
    </source>
</evidence>
<dbReference type="HAMAP" id="MF_00316">
    <property type="entry name" value="MobA"/>
    <property type="match status" value="1"/>
</dbReference>
<feature type="binding site" evidence="8">
    <location>
        <position position="102"/>
    </location>
    <ligand>
        <name>Mg(2+)</name>
        <dbReference type="ChEBI" id="CHEBI:18420"/>
    </ligand>
</feature>
<feature type="domain" description="MobA-like NTP transferase" evidence="9">
    <location>
        <begin position="10"/>
        <end position="161"/>
    </location>
</feature>
<evidence type="ECO:0000256" key="1">
    <source>
        <dbReference type="ARBA" id="ARBA00022490"/>
    </source>
</evidence>
<evidence type="ECO:0000256" key="8">
    <source>
        <dbReference type="HAMAP-Rule" id="MF_00316"/>
    </source>
</evidence>
<evidence type="ECO:0000256" key="5">
    <source>
        <dbReference type="ARBA" id="ARBA00022842"/>
    </source>
</evidence>
<dbReference type="InterPro" id="IPR025877">
    <property type="entry name" value="MobA-like_NTP_Trfase"/>
</dbReference>
<dbReference type="EMBL" id="MRUL01000023">
    <property type="protein sequence ID" value="OON36961.1"/>
    <property type="molecule type" value="Genomic_DNA"/>
</dbReference>
<organism evidence="10 11">
    <name type="scientific">Izhakiella australiensis</name>
    <dbReference type="NCBI Taxonomy" id="1926881"/>
    <lineage>
        <taxon>Bacteria</taxon>
        <taxon>Pseudomonadati</taxon>
        <taxon>Pseudomonadota</taxon>
        <taxon>Gammaproteobacteria</taxon>
        <taxon>Enterobacterales</taxon>
        <taxon>Erwiniaceae</taxon>
        <taxon>Izhakiella</taxon>
    </lineage>
</organism>
<keyword evidence="3 8" id="KW-0479">Metal-binding</keyword>
<dbReference type="PANTHER" id="PTHR19136">
    <property type="entry name" value="MOLYBDENUM COFACTOR GUANYLYLTRANSFERASE"/>
    <property type="match status" value="1"/>
</dbReference>
<dbReference type="Proteomes" id="UP000190667">
    <property type="component" value="Unassembled WGS sequence"/>
</dbReference>
<comment type="catalytic activity">
    <reaction evidence="8">
        <text>Mo-molybdopterin + GTP + H(+) = Mo-molybdopterin guanine dinucleotide + diphosphate</text>
        <dbReference type="Rhea" id="RHEA:34243"/>
        <dbReference type="ChEBI" id="CHEBI:15378"/>
        <dbReference type="ChEBI" id="CHEBI:33019"/>
        <dbReference type="ChEBI" id="CHEBI:37565"/>
        <dbReference type="ChEBI" id="CHEBI:71302"/>
        <dbReference type="ChEBI" id="CHEBI:71310"/>
        <dbReference type="EC" id="2.7.7.77"/>
    </reaction>
</comment>
<keyword evidence="2 8" id="KW-0808">Transferase</keyword>
<feature type="binding site" evidence="8">
    <location>
        <position position="54"/>
    </location>
    <ligand>
        <name>GTP</name>
        <dbReference type="ChEBI" id="CHEBI:37565"/>
    </ligand>
</feature>
<feature type="binding site" evidence="8">
    <location>
        <begin position="13"/>
        <end position="15"/>
    </location>
    <ligand>
        <name>GTP</name>
        <dbReference type="ChEBI" id="CHEBI:37565"/>
    </ligand>
</feature>
<comment type="function">
    <text evidence="8">Transfers a GMP moiety from GTP to Mo-molybdopterin (Mo-MPT) cofactor (Moco or molybdenum cofactor) to form Mo-molybdopterin guanine dinucleotide (Mo-MGD) cofactor.</text>
</comment>
<dbReference type="Gene3D" id="3.90.550.10">
    <property type="entry name" value="Spore Coat Polysaccharide Biosynthesis Protein SpsA, Chain A"/>
    <property type="match status" value="1"/>
</dbReference>
<comment type="caution">
    <text evidence="10">The sequence shown here is derived from an EMBL/GenBank/DDBJ whole genome shotgun (WGS) entry which is preliminary data.</text>
</comment>
<dbReference type="RefSeq" id="WP_078004676.1">
    <property type="nucleotide sequence ID" value="NZ_MRUL01000023.1"/>
</dbReference>
<keyword evidence="5 8" id="KW-0460">Magnesium</keyword>
<gene>
    <name evidence="8 10" type="primary">mobA</name>
    <name evidence="10" type="ORF">BTJ39_20990</name>
</gene>
<dbReference type="GO" id="GO:0046872">
    <property type="term" value="F:metal ion binding"/>
    <property type="evidence" value="ECO:0007669"/>
    <property type="project" value="UniProtKB-KW"/>
</dbReference>
<dbReference type="NCBIfam" id="TIGR02665">
    <property type="entry name" value="molyb_mobA"/>
    <property type="match status" value="1"/>
</dbReference>
<protein>
    <recommendedName>
        <fullName evidence="8">Molybdenum cofactor guanylyltransferase</fullName>
        <shortName evidence="8">MoCo guanylyltransferase</shortName>
        <ecNumber evidence="8">2.7.7.77</ecNumber>
    </recommendedName>
    <alternativeName>
        <fullName evidence="8">GTP:molybdopterin guanylyltransferase</fullName>
    </alternativeName>
    <alternativeName>
        <fullName evidence="8">Mo-MPT guanylyltransferase</fullName>
    </alternativeName>
    <alternativeName>
        <fullName evidence="8">Molybdopterin guanylyltransferase</fullName>
    </alternativeName>
    <alternativeName>
        <fullName evidence="8">Molybdopterin-guanine dinucleotide synthase</fullName>
        <shortName evidence="8">MGD synthase</shortName>
    </alternativeName>
</protein>
<keyword evidence="1 8" id="KW-0963">Cytoplasm</keyword>
<evidence type="ECO:0000313" key="10">
    <source>
        <dbReference type="EMBL" id="OON36961.1"/>
    </source>
</evidence>
<dbReference type="STRING" id="1926881.BTJ39_20990"/>
<dbReference type="SUPFAM" id="SSF53448">
    <property type="entry name" value="Nucleotide-diphospho-sugar transferases"/>
    <property type="match status" value="1"/>
</dbReference>
<evidence type="ECO:0000256" key="7">
    <source>
        <dbReference type="ARBA" id="ARBA00023150"/>
    </source>
</evidence>
<keyword evidence="4 8" id="KW-0547">Nucleotide-binding</keyword>
<feature type="binding site" evidence="8">
    <location>
        <position position="26"/>
    </location>
    <ligand>
        <name>GTP</name>
        <dbReference type="ChEBI" id="CHEBI:37565"/>
    </ligand>
</feature>
<comment type="domain">
    <text evidence="8">The N-terminal domain determines nucleotide recognition and specific binding, while the C-terminal domain determines the specific binding to the target protein.</text>
</comment>
<evidence type="ECO:0000256" key="2">
    <source>
        <dbReference type="ARBA" id="ARBA00022679"/>
    </source>
</evidence>
<dbReference type="GO" id="GO:1902758">
    <property type="term" value="P:bis(molybdopterin guanine dinucleotide)molybdenum biosynthetic process"/>
    <property type="evidence" value="ECO:0007669"/>
    <property type="project" value="TreeGrafter"/>
</dbReference>
<comment type="subunit">
    <text evidence="8">Monomer.</text>
</comment>
<sequence>MRSDILPITGALLAGGQGSRMGGKDKGLLLLQDIPLYQHVLRNLQPQFDSVVINANRNIDRYAESGLPVITDSLHGFPGPLAGMLAVLSVVTTPWVAFAPCDTPWLPIDWAGRLWRQKGAAPAVWVKSRERDHPALAILSTALCPDLQVYLAGGKRRLMQFLTEAGGHGVLLEDEERCFANINTPADLPEG</sequence>
<evidence type="ECO:0000256" key="6">
    <source>
        <dbReference type="ARBA" id="ARBA00023134"/>
    </source>
</evidence>
<keyword evidence="6 8" id="KW-0342">GTP-binding</keyword>
<comment type="subcellular location">
    <subcellularLocation>
        <location evidence="8">Cytoplasm</location>
    </subcellularLocation>
</comment>
<keyword evidence="11" id="KW-1185">Reference proteome</keyword>